<dbReference type="GeneID" id="13794719"/>
<name>K0IE38_NITGG</name>
<protein>
    <recommendedName>
        <fullName evidence="3">Roadblock/LAMTOR2 domain-containing protein</fullName>
    </recommendedName>
</protein>
<organism evidence="1 2">
    <name type="scientific">Nitrososphaera gargensis (strain Ga9.2)</name>
    <dbReference type="NCBI Taxonomy" id="1237085"/>
    <lineage>
        <taxon>Archaea</taxon>
        <taxon>Nitrososphaerota</taxon>
        <taxon>Nitrososphaeria</taxon>
        <taxon>Nitrososphaerales</taxon>
        <taxon>Nitrososphaeraceae</taxon>
        <taxon>Nitrososphaera</taxon>
    </lineage>
</organism>
<proteinExistence type="predicted"/>
<dbReference type="AlphaFoldDB" id="K0IE38"/>
<evidence type="ECO:0000313" key="2">
    <source>
        <dbReference type="Proteomes" id="UP000008037"/>
    </source>
</evidence>
<dbReference type="EMBL" id="CP002408">
    <property type="protein sequence ID" value="AFU59621.1"/>
    <property type="molecule type" value="Genomic_DNA"/>
</dbReference>
<sequence length="140" mass="16204">MKPFFQEFCDKVITLDKSIRFAGIADEDGKLMATAERKGLKPLLNPEERAQYAITAATRQYTRLRWEYLLGRINYAMSHYAKLIRATIPIADENSRLSYVLLLSFDVDGENVHNVIMKKIIPLVRKNMGKFLEEHTRTNP</sequence>
<accession>K0IE38</accession>
<dbReference type="BioCyc" id="CNIT1237085:G1324-2700-MONOMER"/>
<dbReference type="KEGG" id="nga:Ngar_c27000"/>
<dbReference type="STRING" id="1237085.Ngar_c27000"/>
<dbReference type="RefSeq" id="WP_015020156.1">
    <property type="nucleotide sequence ID" value="NC_018719.1"/>
</dbReference>
<evidence type="ECO:0000313" key="1">
    <source>
        <dbReference type="EMBL" id="AFU59621.1"/>
    </source>
</evidence>
<reference evidence="1 2" key="1">
    <citation type="journal article" date="2012" name="Environ. Microbiol.">
        <title>The genome of the ammonia-oxidizing Candidatus Nitrososphaera gargensis: insights into metabolic versatility and environmental adaptations.</title>
        <authorList>
            <person name="Spang A."/>
            <person name="Poehlein A."/>
            <person name="Offre P."/>
            <person name="Zumbragel S."/>
            <person name="Haider S."/>
            <person name="Rychlik N."/>
            <person name="Nowka B."/>
            <person name="Schmeisser C."/>
            <person name="Lebedeva E.V."/>
            <person name="Rattei T."/>
            <person name="Bohm C."/>
            <person name="Schmid M."/>
            <person name="Galushko A."/>
            <person name="Hatzenpichler R."/>
            <person name="Weinmaier T."/>
            <person name="Daniel R."/>
            <person name="Schleper C."/>
            <person name="Spieck E."/>
            <person name="Streit W."/>
            <person name="Wagner M."/>
        </authorList>
    </citation>
    <scope>NUCLEOTIDE SEQUENCE [LARGE SCALE GENOMIC DNA]</scope>
    <source>
        <strain evidence="2">Ga9.2</strain>
    </source>
</reference>
<gene>
    <name evidence="1" type="ordered locus">Ngar_c27000</name>
</gene>
<keyword evidence="2" id="KW-1185">Reference proteome</keyword>
<evidence type="ECO:0008006" key="3">
    <source>
        <dbReference type="Google" id="ProtNLM"/>
    </source>
</evidence>
<dbReference type="HOGENOM" id="CLU_128582_1_0_2"/>
<dbReference type="Proteomes" id="UP000008037">
    <property type="component" value="Chromosome"/>
</dbReference>
<dbReference type="OrthoDB" id="9657at2157"/>
<dbReference type="InParanoid" id="K0IE38"/>